<reference evidence="4 5" key="1">
    <citation type="submission" date="2023-07" db="EMBL/GenBank/DDBJ databases">
        <title>Sequencing the genomes of 1000 actinobacteria strains.</title>
        <authorList>
            <person name="Klenk H.-P."/>
        </authorList>
    </citation>
    <scope>NUCLEOTIDE SEQUENCE [LARGE SCALE GENOMIC DNA]</scope>
    <source>
        <strain evidence="4 5">DSM 44709</strain>
    </source>
</reference>
<dbReference type="Proteomes" id="UP001240236">
    <property type="component" value="Unassembled WGS sequence"/>
</dbReference>
<dbReference type="GO" id="GO:0030288">
    <property type="term" value="C:outer membrane-bounded periplasmic space"/>
    <property type="evidence" value="ECO:0007669"/>
    <property type="project" value="TreeGrafter"/>
</dbReference>
<comment type="similarity">
    <text evidence="2">Belongs to the bacterial solute-binding protein 2 family.</text>
</comment>
<accession>A0AAE3W1Y0</accession>
<evidence type="ECO:0000313" key="4">
    <source>
        <dbReference type="EMBL" id="MDQ0368213.1"/>
    </source>
</evidence>
<evidence type="ECO:0000313" key="5">
    <source>
        <dbReference type="Proteomes" id="UP001240236"/>
    </source>
</evidence>
<feature type="domain" description="Periplasmic binding protein" evidence="3">
    <location>
        <begin position="51"/>
        <end position="310"/>
    </location>
</feature>
<dbReference type="Gene3D" id="3.40.50.2300">
    <property type="match status" value="2"/>
</dbReference>
<dbReference type="RefSeq" id="WP_307242666.1">
    <property type="nucleotide sequence ID" value="NZ_JAUSUZ010000001.1"/>
</dbReference>
<dbReference type="AlphaFoldDB" id="A0AAE3W1Y0"/>
<evidence type="ECO:0000256" key="2">
    <source>
        <dbReference type="ARBA" id="ARBA00007639"/>
    </source>
</evidence>
<gene>
    <name evidence="4" type="ORF">J2S42_004882</name>
</gene>
<dbReference type="GO" id="GO:0030246">
    <property type="term" value="F:carbohydrate binding"/>
    <property type="evidence" value="ECO:0007669"/>
    <property type="project" value="TreeGrafter"/>
</dbReference>
<dbReference type="SUPFAM" id="SSF53822">
    <property type="entry name" value="Periplasmic binding protein-like I"/>
    <property type="match status" value="1"/>
</dbReference>
<protein>
    <submittedName>
        <fullName evidence="4">Ribose transport system substrate-binding protein</fullName>
    </submittedName>
</protein>
<dbReference type="InterPro" id="IPR028082">
    <property type="entry name" value="Peripla_BP_I"/>
</dbReference>
<name>A0AAE3W1Y0_9ACTN</name>
<dbReference type="CDD" id="cd20008">
    <property type="entry name" value="PBP1_ABC_sugar_binding-like"/>
    <property type="match status" value="1"/>
</dbReference>
<comment type="caution">
    <text evidence="4">The sequence shown here is derived from an EMBL/GenBank/DDBJ whole genome shotgun (WGS) entry which is preliminary data.</text>
</comment>
<evidence type="ECO:0000259" key="3">
    <source>
        <dbReference type="Pfam" id="PF13407"/>
    </source>
</evidence>
<dbReference type="InterPro" id="IPR050555">
    <property type="entry name" value="Bact_Solute-Bind_Prot2"/>
</dbReference>
<organism evidence="4 5">
    <name type="scientific">Catenuloplanes indicus</name>
    <dbReference type="NCBI Taxonomy" id="137267"/>
    <lineage>
        <taxon>Bacteria</taxon>
        <taxon>Bacillati</taxon>
        <taxon>Actinomycetota</taxon>
        <taxon>Actinomycetes</taxon>
        <taxon>Micromonosporales</taxon>
        <taxon>Micromonosporaceae</taxon>
        <taxon>Catenuloplanes</taxon>
    </lineage>
</organism>
<proteinExistence type="inferred from homology"/>
<dbReference type="PANTHER" id="PTHR30036">
    <property type="entry name" value="D-XYLOSE-BINDING PERIPLASMIC PROTEIN"/>
    <property type="match status" value="1"/>
</dbReference>
<keyword evidence="5" id="KW-1185">Reference proteome</keyword>
<evidence type="ECO:0000256" key="1">
    <source>
        <dbReference type="ARBA" id="ARBA00004196"/>
    </source>
</evidence>
<dbReference type="PANTHER" id="PTHR30036:SF7">
    <property type="entry name" value="ABC TRANSPORTER PERIPLASMIC-BINDING PROTEIN YPHF"/>
    <property type="match status" value="1"/>
</dbReference>
<dbReference type="EMBL" id="JAUSUZ010000001">
    <property type="protein sequence ID" value="MDQ0368213.1"/>
    <property type="molecule type" value="Genomic_DNA"/>
</dbReference>
<dbReference type="Pfam" id="PF13407">
    <property type="entry name" value="Peripla_BP_4"/>
    <property type="match status" value="1"/>
</dbReference>
<comment type="subcellular location">
    <subcellularLocation>
        <location evidence="1">Cell envelope</location>
    </subcellularLocation>
</comment>
<sequence length="346" mass="35301">MARSRTVFSLSFVAVIALVALVAGVVTGRATGSGGPARGGGGVGNAAGTRIDVIIKASDSSFWQVMVAGANNAAADFGIEVSTFGPTSETNIDEQVQLVENSVSRGVDGLVLAANSSSALNSAIDRARQAGVKVITVDSRVTTATEGFIGTDNVKAGAQAGRRMCELLTAANRTTGAILIESSVAGIQSLTDRDAGFRQGLAEKCPRVDATQQRYNNNDINTAAAQVNDALTANRELLGVFADNNTSGVGAARAVKDNAAADRVPVVAFDSDPQENAALADGSIDALVVQNPYFFGYQGVLAAAMAAAGRIPPADIDPGAVVADQRNRTEPAVRALLEPPAEETGG</sequence>
<dbReference type="InterPro" id="IPR025997">
    <property type="entry name" value="SBP_2_dom"/>
</dbReference>